<feature type="binding site" evidence="8">
    <location>
        <begin position="196"/>
        <end position="202"/>
    </location>
    <ligand>
        <name>FAD</name>
        <dbReference type="ChEBI" id="CHEBI:57692"/>
    </ligand>
</feature>
<keyword evidence="10" id="KW-0444">Lipid biosynthesis</keyword>
<feature type="site" description="Important for enzyme activity" evidence="9">
    <location>
        <position position="381"/>
    </location>
</feature>
<dbReference type="Gene3D" id="3.30.70.3450">
    <property type="match status" value="1"/>
</dbReference>
<keyword evidence="10" id="KW-0443">Lipid metabolism</keyword>
<evidence type="ECO:0000256" key="4">
    <source>
        <dbReference type="ARBA" id="ARBA00022630"/>
    </source>
</evidence>
<dbReference type="GO" id="GO:0005777">
    <property type="term" value="C:peroxisome"/>
    <property type="evidence" value="ECO:0007669"/>
    <property type="project" value="UniProtKB-SubCell"/>
</dbReference>
<comment type="pathway">
    <text evidence="1 10">Glycerolipid metabolism; ether lipid biosynthesis.</text>
</comment>
<dbReference type="EMBL" id="MDYQ01000286">
    <property type="protein sequence ID" value="PRP77013.1"/>
    <property type="molecule type" value="Genomic_DNA"/>
</dbReference>
<evidence type="ECO:0000256" key="5">
    <source>
        <dbReference type="ARBA" id="ARBA00022827"/>
    </source>
</evidence>
<dbReference type="InterPro" id="IPR016171">
    <property type="entry name" value="Vanillyl_alc_oxidase_C-sub2"/>
</dbReference>
<accession>A0A2P6MZ95</accession>
<evidence type="ECO:0000256" key="2">
    <source>
        <dbReference type="ARBA" id="ARBA00008000"/>
    </source>
</evidence>
<organism evidence="13 14">
    <name type="scientific">Planoprotostelium fungivorum</name>
    <dbReference type="NCBI Taxonomy" id="1890364"/>
    <lineage>
        <taxon>Eukaryota</taxon>
        <taxon>Amoebozoa</taxon>
        <taxon>Evosea</taxon>
        <taxon>Variosea</taxon>
        <taxon>Cavosteliida</taxon>
        <taxon>Cavosteliaceae</taxon>
        <taxon>Planoprotostelium</taxon>
    </lineage>
</organism>
<keyword evidence="4 10" id="KW-0285">Flavoprotein</keyword>
<feature type="binding site" evidence="8">
    <location>
        <begin position="330"/>
        <end position="336"/>
    </location>
    <ligand>
        <name>FAD</name>
        <dbReference type="ChEBI" id="CHEBI:57692"/>
    </ligand>
</feature>
<dbReference type="OrthoDB" id="7786253at2759"/>
<reference evidence="13 14" key="1">
    <citation type="journal article" date="2018" name="Genome Biol. Evol.">
        <title>Multiple Roots of Fruiting Body Formation in Amoebozoa.</title>
        <authorList>
            <person name="Hillmann F."/>
            <person name="Forbes G."/>
            <person name="Novohradska S."/>
            <person name="Ferling I."/>
            <person name="Riege K."/>
            <person name="Groth M."/>
            <person name="Westermann M."/>
            <person name="Marz M."/>
            <person name="Spaller T."/>
            <person name="Winckler T."/>
            <person name="Schaap P."/>
            <person name="Glockner G."/>
        </authorList>
    </citation>
    <scope>NUCLEOTIDE SEQUENCE [LARGE SCALE GENOMIC DNA]</scope>
    <source>
        <strain evidence="13 14">Jena</strain>
    </source>
</reference>
<dbReference type="Gene3D" id="3.30.43.10">
    <property type="entry name" value="Uridine Diphospho-n-acetylenolpyruvylglucosamine Reductase, domain 2"/>
    <property type="match status" value="1"/>
</dbReference>
<evidence type="ECO:0000256" key="8">
    <source>
        <dbReference type="PIRSR" id="PIRSR625650-3"/>
    </source>
</evidence>
<feature type="active site" description="Proton donor/acceptor" evidence="6">
    <location>
        <position position="540"/>
    </location>
</feature>
<keyword evidence="14" id="KW-1185">Reference proteome</keyword>
<dbReference type="SUPFAM" id="SSF56176">
    <property type="entry name" value="FAD-binding/transporter-associated domain-like"/>
    <property type="match status" value="1"/>
</dbReference>
<dbReference type="Gene3D" id="1.10.45.10">
    <property type="entry name" value="Vanillyl-alcohol Oxidase, Chain A, domain 4"/>
    <property type="match status" value="1"/>
</dbReference>
<dbReference type="PROSITE" id="PS51387">
    <property type="entry name" value="FAD_PCMH"/>
    <property type="match status" value="1"/>
</dbReference>
<dbReference type="GO" id="GO:0071949">
    <property type="term" value="F:FAD binding"/>
    <property type="evidence" value="ECO:0007669"/>
    <property type="project" value="InterPro"/>
</dbReference>
<comment type="similarity">
    <text evidence="2 10">Belongs to the FAD-binding oxidoreductase/transferase type 4 family.</text>
</comment>
<dbReference type="InterPro" id="IPR006094">
    <property type="entry name" value="Oxid_FAD_bind_N"/>
</dbReference>
<dbReference type="Pfam" id="PF01565">
    <property type="entry name" value="FAD_binding_4"/>
    <property type="match status" value="1"/>
</dbReference>
<gene>
    <name evidence="13" type="ORF">PROFUN_15103</name>
</gene>
<evidence type="ECO:0000256" key="11">
    <source>
        <dbReference type="SAM" id="MobiDB-lite"/>
    </source>
</evidence>
<comment type="cofactor">
    <cofactor evidence="8 10">
        <name>FAD</name>
        <dbReference type="ChEBI" id="CHEBI:57692"/>
    </cofactor>
</comment>
<keyword evidence="5 8" id="KW-0274">FAD</keyword>
<dbReference type="InterPro" id="IPR004113">
    <property type="entry name" value="FAD-bd_oxidored_4_C"/>
</dbReference>
<dbReference type="PANTHER" id="PTHR46568">
    <property type="entry name" value="ALKYLDIHYDROXYACETONEPHOSPHATE SYNTHASE, PEROXISOMAL"/>
    <property type="match status" value="1"/>
</dbReference>
<dbReference type="InterPro" id="IPR016166">
    <property type="entry name" value="FAD-bd_PCMH"/>
</dbReference>
<name>A0A2P6MZ95_9EUKA</name>
<comment type="subcellular location">
    <subcellularLocation>
        <location evidence="10">Peroxisome</location>
    </subcellularLocation>
</comment>
<dbReference type="Gene3D" id="3.30.300.330">
    <property type="match status" value="1"/>
</dbReference>
<sequence length="620" mass="68938">MSNQAERRLQQTIGHVVESSAPPALSPLPSSGPVSKKPVAVFEHNRGHHQGKEEVKWNGWGYSDTAFVLNENKEIVLSGNRYELCGVPFPKLRPWAEESFGLSVDDLSPANPKHPELPAPIRAEEFLKEIEGHYYKLSFEDKDRVNHGHGHTCDDIYKLRYGSFERVPDAVIWPDQHSQVEFIVAAANRHNVVLIPYGGGTSVSSALECPPNEKRMIISVDMHEMNRIKWIDHEARMACIEAGIIGKDLDAKLQRLGMCIGHEPDSGEFSSLGGWIATRASGMKKNVYGNIEDILISCKMVTAQGTMEKSCSVPRISTGPDVNQLVLGSEGTLGIITEAIMKIKKLPESKVYGSIVFPDFETGVACLHEIARQRCAPASIRLVDNEQFKFGQVLKPHEESKIVEFIDAAKKWYVTSYHGFSVDKMVAATLMFEGSTHDTTIQQKKVYAIASRFGGIKGGEEAGRRGYFLTYMIAYIRDFGFNHWFMAESFETSVPWGNVLELCHKVKAKVKACCRENGVRHDPFVSCRVTQTYDTGAAVYFYFGFVYKGLADPLAVYNEVESVARDEIIKYGGSLSHHHGVGKLRKKWMEGTVSKAGMAALRGIKSSIDPNNIFANGNLI</sequence>
<dbReference type="InterPro" id="IPR016164">
    <property type="entry name" value="FAD-linked_Oxase-like_C"/>
</dbReference>
<keyword evidence="10" id="KW-0576">Peroxisome</keyword>
<feature type="region of interest" description="Disordered" evidence="11">
    <location>
        <begin position="15"/>
        <end position="37"/>
    </location>
</feature>
<comment type="subunit">
    <text evidence="10">Homodimer.</text>
</comment>
<dbReference type="InterPro" id="IPR036318">
    <property type="entry name" value="FAD-bd_PCMH-like_sf"/>
</dbReference>
<dbReference type="Gene3D" id="3.30.465.10">
    <property type="match status" value="1"/>
</dbReference>
<evidence type="ECO:0000256" key="6">
    <source>
        <dbReference type="PIRSR" id="PIRSR625650-1"/>
    </source>
</evidence>
<dbReference type="InterPro" id="IPR016167">
    <property type="entry name" value="FAD-bd_PCMH_sub1"/>
</dbReference>
<dbReference type="PANTHER" id="PTHR46568:SF1">
    <property type="entry name" value="ALKYLDIHYDROXYACETONEPHOSPHATE SYNTHASE, PEROXISOMAL"/>
    <property type="match status" value="1"/>
</dbReference>
<comment type="function">
    <text evidence="10">Catalyzes the exchange of an acyl for a long-chain alkyl group and the formation of the ether bond in the biosynthesis of ether phospholipids.</text>
</comment>
<comment type="catalytic activity">
    <reaction evidence="10">
        <text>a long chain fatty alcohol + a 1-acylglycerone 3-phosphate = a 1-O-alkylglycerone 3-phosphate + a long-chain fatty acid + H(+)</text>
        <dbReference type="Rhea" id="RHEA:36171"/>
        <dbReference type="ChEBI" id="CHEBI:15378"/>
        <dbReference type="ChEBI" id="CHEBI:17135"/>
        <dbReference type="ChEBI" id="CHEBI:57534"/>
        <dbReference type="ChEBI" id="CHEBI:57560"/>
        <dbReference type="ChEBI" id="CHEBI:73315"/>
        <dbReference type="EC" id="2.5.1.26"/>
    </reaction>
</comment>
<feature type="binding site" evidence="8">
    <location>
        <begin position="278"/>
        <end position="281"/>
    </location>
    <ligand>
        <name>FAD</name>
        <dbReference type="ChEBI" id="CHEBI:57692"/>
    </ligand>
</feature>
<dbReference type="Pfam" id="PF02913">
    <property type="entry name" value="FAD-oxidase_C"/>
    <property type="match status" value="1"/>
</dbReference>
<evidence type="ECO:0000256" key="1">
    <source>
        <dbReference type="ARBA" id="ARBA00004670"/>
    </source>
</evidence>
<evidence type="ECO:0000256" key="3">
    <source>
        <dbReference type="ARBA" id="ARBA00012385"/>
    </source>
</evidence>
<dbReference type="AlphaFoldDB" id="A0A2P6MZ95"/>
<dbReference type="GO" id="GO:0008609">
    <property type="term" value="F:alkylglycerone-phosphate synthase activity"/>
    <property type="evidence" value="ECO:0007669"/>
    <property type="project" value="UniProtKB-EC"/>
</dbReference>
<evidence type="ECO:0000256" key="9">
    <source>
        <dbReference type="PIRSR" id="PIRSR625650-4"/>
    </source>
</evidence>
<dbReference type="STRING" id="1890364.A0A2P6MZ95"/>
<feature type="domain" description="FAD-binding PCMH-type" evidence="12">
    <location>
        <begin position="164"/>
        <end position="346"/>
    </location>
</feature>
<dbReference type="UniPathway" id="UPA00781"/>
<dbReference type="InterPro" id="IPR016169">
    <property type="entry name" value="FAD-bd_PCMH_sub2"/>
</dbReference>
<dbReference type="InterPro" id="IPR025650">
    <property type="entry name" value="Alkyl-DHAP_Synthase"/>
</dbReference>
<evidence type="ECO:0000256" key="10">
    <source>
        <dbReference type="RuleBase" id="RU363113"/>
    </source>
</evidence>
<feature type="binding site" evidence="7">
    <location>
        <position position="477"/>
    </location>
    <ligand>
        <name>substrate</name>
    </ligand>
</feature>
<dbReference type="Proteomes" id="UP000241769">
    <property type="component" value="Unassembled WGS sequence"/>
</dbReference>
<keyword evidence="10" id="KW-0808">Transferase</keyword>
<dbReference type="EC" id="2.5.1.26" evidence="3 10"/>
<dbReference type="SUPFAM" id="SSF55103">
    <property type="entry name" value="FAD-linked oxidases, C-terminal domain"/>
    <property type="match status" value="1"/>
</dbReference>
<comment type="caution">
    <text evidence="13">The sequence shown here is derived from an EMBL/GenBank/DDBJ whole genome shotgun (WGS) entry which is preliminary data.</text>
</comment>
<protein>
    <recommendedName>
        <fullName evidence="3 10">Alkylglycerone-phosphate synthase</fullName>
        <shortName evidence="10">Alkyl-DHAP synthase</shortName>
        <ecNumber evidence="3 10">2.5.1.26</ecNumber>
    </recommendedName>
</protein>
<dbReference type="Gene3D" id="3.30.160.650">
    <property type="match status" value="1"/>
</dbReference>
<evidence type="ECO:0000259" key="12">
    <source>
        <dbReference type="PROSITE" id="PS51387"/>
    </source>
</evidence>
<proteinExistence type="inferred from homology"/>
<evidence type="ECO:0000313" key="14">
    <source>
        <dbReference type="Proteomes" id="UP000241769"/>
    </source>
</evidence>
<dbReference type="FunCoup" id="A0A2P6MZ95">
    <property type="interactions" value="100"/>
</dbReference>
<evidence type="ECO:0000256" key="7">
    <source>
        <dbReference type="PIRSR" id="PIRSR625650-2"/>
    </source>
</evidence>
<dbReference type="InParanoid" id="A0A2P6MZ95"/>
<evidence type="ECO:0000313" key="13">
    <source>
        <dbReference type="EMBL" id="PRP77013.1"/>
    </source>
</evidence>
<dbReference type="GO" id="GO:0008611">
    <property type="term" value="P:ether lipid biosynthetic process"/>
    <property type="evidence" value="ECO:0007669"/>
    <property type="project" value="UniProtKB-UniPathway"/>
</dbReference>
<feature type="compositionally biased region" description="Low complexity" evidence="11">
    <location>
        <begin position="19"/>
        <end position="37"/>
    </location>
</feature>